<proteinExistence type="predicted"/>
<dbReference type="RefSeq" id="XP_037899602.1">
    <property type="nucleotide sequence ID" value="XM_038043674.1"/>
</dbReference>
<dbReference type="GeneID" id="119644144"/>
<organism evidence="2 4">
    <name type="scientific">Glossina fuscipes</name>
    <dbReference type="NCBI Taxonomy" id="7396"/>
    <lineage>
        <taxon>Eukaryota</taxon>
        <taxon>Metazoa</taxon>
        <taxon>Ecdysozoa</taxon>
        <taxon>Arthropoda</taxon>
        <taxon>Hexapoda</taxon>
        <taxon>Insecta</taxon>
        <taxon>Pterygota</taxon>
        <taxon>Neoptera</taxon>
        <taxon>Endopterygota</taxon>
        <taxon>Diptera</taxon>
        <taxon>Brachycera</taxon>
        <taxon>Muscomorpha</taxon>
        <taxon>Hippoboscoidea</taxon>
        <taxon>Glossinidae</taxon>
        <taxon>Glossina</taxon>
    </lineage>
</organism>
<dbReference type="Proteomes" id="UP000092443">
    <property type="component" value="Unplaced"/>
</dbReference>
<keyword evidence="2" id="KW-1185">Reference proteome</keyword>
<evidence type="ECO:0000313" key="2">
    <source>
        <dbReference type="Proteomes" id="UP000092443"/>
    </source>
</evidence>
<gene>
    <name evidence="4" type="primary">LOC119644144</name>
    <name evidence="3" type="synonym">LOC119644143</name>
</gene>
<evidence type="ECO:0000256" key="1">
    <source>
        <dbReference type="SAM" id="MobiDB-lite"/>
    </source>
</evidence>
<feature type="region of interest" description="Disordered" evidence="1">
    <location>
        <begin position="37"/>
        <end position="80"/>
    </location>
</feature>
<feature type="compositionally biased region" description="Basic and acidic residues" evidence="1">
    <location>
        <begin position="49"/>
        <end position="80"/>
    </location>
</feature>
<dbReference type="KEGG" id="gfs:119644143"/>
<sequence>MLRDAIEKSSTLDGLSVISNTLNKNHSQDEFVVQVVVPSSEEESSQLSESKENHENINDGFEKSTKEKSQPNTPRKKELNEAAKLCIRKKKLRRCISNVITWRKNNDVSNRQSSDSADSDLNTGLTCGTLPRIKNLFTRKLPLKNRNCSSAKERPAITAIDLNVTELNKSWLNRLNSPTKVNKLYTLTAMSTPSSNTVSDVISSVDLVEHSKKTTITKTKLARKLIDSFIDQGFETGSNGIESPKSNSPTINRSEMLIFTDGDEKYKTINKITHQGGVSFSPTPSKVTNPDSQANMFSVTSTNFVENLIPNASKFVSGPRIGNPDVVKSSDIGYIELDSLRAETLDQQNDWASLDSVELINPNNSLSSDCKFSTIAMGNIETNEWHELELEEHMQNCFPLPDNTCNFVTNHLNASPEYQRELLNIFLAIDKMGKDGAFQFCSDEQLKSFMYFLNQYATHCLTTCREHIKAISHMVAMRSDRVMVMKFLKARFKMVKNLLIPVYTRVEELKRNFEIKLSIKLPAEKEFKYEKMERKSKIKEIISLFDTKIPKIIHSTKGERTNFETLTKEQSPEREQQPKPNIVLIKSIPKSHHNFAHNENQKSNSARKSPVIKYAKSLNNENEKSQLQHPLNEQDISQLSVKNKILLYTKFIEDMLKGNAKYENKNINCYQENVLQASVKRLVEEYEKRCRLTQQSFSAKSQGQLIEELDENEAHSWHKASVEVGEINEQPTPAKNLKITININKFSKEAEQNHDFGSPKTVLVNVNADNTRTRKKCNEDMFDISSNENTAVMLQDNLSLLRSQEWKELFHNWLKKRGESFSKSNFVGNAVVFPSSNSKLTESSLLSQKCAFDKFLEEAVEKLKNECSIGKETVCVDERKNDSNESADFPQNVISDDIASACKAKSLETESGLLSLSKNTNVGSQYEQHENHNICALSRKKKNSEFMPSVKLPRTKESCHTATRAKESSNSSFDSESDFEFFTSNQAKKLLAERESTKRKLFAENKNDSNDAVFGSEHIEEQKYLKSETASLHKIKSAYAGTCLNMTSTPNSESAMRDKGNSITHAARCSPLRHSFVKNVCKISGFIKEKFKDCSLIESQADEGSKANGVRPSLLSSEITFNNSPTQTNSRTSSPDKLVEYPSNFSTPKLTRKYQSKQQNFISSVRLPLKNRRASVHESESRRASGVMQAIQENQPLKHYDVWSTSPKDSSISVQQFSDANADKTSTFWMKSGDFLLTLDIYYVESEKLRFHYDMLCQESGKNQTVHFGIDNYKFSIHETTQNESRLSSPKLSSHYWFATDNIAIPFSGKPLNGLKIKRIFGFVSSSVLETGLLRFGVDHMEFSKIPEFVLDTQHLSLESNWSQLIGLQAGYSNGLEGRGQYAWPSTKFISEENDNEERDELSCPLNANNSVLCDLNVESFSIQSNYDAMLDADSQYCSDSLDNVFKRNDIT</sequence>
<name>A0A9C5ZMK3_9MUSC</name>
<reference evidence="3 4" key="1">
    <citation type="submission" date="2025-04" db="UniProtKB">
        <authorList>
            <consortium name="RefSeq"/>
        </authorList>
    </citation>
    <scope>IDENTIFICATION</scope>
    <source>
        <tissue evidence="3 4">Whole body pupa</tissue>
    </source>
</reference>
<dbReference type="KEGG" id="gfs:119644144"/>
<accession>A0A9C5ZMK3</accession>
<evidence type="ECO:0000313" key="4">
    <source>
        <dbReference type="RefSeq" id="XP_037899602.1"/>
    </source>
</evidence>
<dbReference type="RefSeq" id="XP_037899601.1">
    <property type="nucleotide sequence ID" value="XM_038043673.1"/>
</dbReference>
<evidence type="ECO:0000313" key="3">
    <source>
        <dbReference type="RefSeq" id="XP_037899601.1"/>
    </source>
</evidence>
<protein>
    <submittedName>
        <fullName evidence="3">Uncharacterized protein LOC119644143</fullName>
    </submittedName>
    <submittedName>
        <fullName evidence="4">Uncharacterized protein LOC119644144</fullName>
    </submittedName>
</protein>